<keyword evidence="3" id="KW-1185">Reference proteome</keyword>
<dbReference type="InParanoid" id="A0A4S2MKT0"/>
<reference evidence="2 3" key="1">
    <citation type="submission" date="2019-04" db="EMBL/GenBank/DDBJ databases">
        <title>Comparative genomics and transcriptomics to analyze fruiting body development in filamentous ascomycetes.</title>
        <authorList>
            <consortium name="DOE Joint Genome Institute"/>
            <person name="Lutkenhaus R."/>
            <person name="Traeger S."/>
            <person name="Breuer J."/>
            <person name="Kuo A."/>
            <person name="Lipzen A."/>
            <person name="Pangilinan J."/>
            <person name="Dilworth D."/>
            <person name="Sandor L."/>
            <person name="Poggeler S."/>
            <person name="Barry K."/>
            <person name="Grigoriev I.V."/>
            <person name="Nowrousian M."/>
        </authorList>
    </citation>
    <scope>NUCLEOTIDE SEQUENCE [LARGE SCALE GENOMIC DNA]</scope>
    <source>
        <strain evidence="2 3">CBS 389.68</strain>
    </source>
</reference>
<dbReference type="EMBL" id="ML220151">
    <property type="protein sequence ID" value="TGZ77580.1"/>
    <property type="molecule type" value="Genomic_DNA"/>
</dbReference>
<evidence type="ECO:0000256" key="1">
    <source>
        <dbReference type="SAM" id="MobiDB-lite"/>
    </source>
</evidence>
<organism evidence="2 3">
    <name type="scientific">Ascodesmis nigricans</name>
    <dbReference type="NCBI Taxonomy" id="341454"/>
    <lineage>
        <taxon>Eukaryota</taxon>
        <taxon>Fungi</taxon>
        <taxon>Dikarya</taxon>
        <taxon>Ascomycota</taxon>
        <taxon>Pezizomycotina</taxon>
        <taxon>Pezizomycetes</taxon>
        <taxon>Pezizales</taxon>
        <taxon>Ascodesmidaceae</taxon>
        <taxon>Ascodesmis</taxon>
    </lineage>
</organism>
<dbReference type="Proteomes" id="UP000298138">
    <property type="component" value="Unassembled WGS sequence"/>
</dbReference>
<accession>A0A4S2MKT0</accession>
<evidence type="ECO:0000313" key="2">
    <source>
        <dbReference type="EMBL" id="TGZ77580.1"/>
    </source>
</evidence>
<gene>
    <name evidence="2" type="ORF">EX30DRAFT_194212</name>
</gene>
<evidence type="ECO:0000313" key="3">
    <source>
        <dbReference type="Proteomes" id="UP000298138"/>
    </source>
</evidence>
<feature type="region of interest" description="Disordered" evidence="1">
    <location>
        <begin position="123"/>
        <end position="145"/>
    </location>
</feature>
<feature type="region of interest" description="Disordered" evidence="1">
    <location>
        <begin position="81"/>
        <end position="107"/>
    </location>
</feature>
<name>A0A4S2MKT0_9PEZI</name>
<protein>
    <submittedName>
        <fullName evidence="2">Uncharacterized protein</fullName>
    </submittedName>
</protein>
<sequence length="165" mass="18062">MRRESTRTTGQDTPRFSSSCVVVALPHFTVHQRARTTHTHTPPPAPHKPTTQQRWLVAPDPIQLLVHRCPSPLLLLHHHSPSSSFSSSSSLSSQTTPSPQSAFHPPPLSAHRCLSDPLLSPPPPTLLLHSDDNSLLSAPPAPPLRSRQSILCRSIAPIRRRPASL</sequence>
<proteinExistence type="predicted"/>
<dbReference type="AlphaFoldDB" id="A0A4S2MKT0"/>
<feature type="compositionally biased region" description="Low complexity" evidence="1">
    <location>
        <begin position="81"/>
        <end position="101"/>
    </location>
</feature>